<dbReference type="OrthoDB" id="7679028at2759"/>
<dbReference type="InterPro" id="IPR052192">
    <property type="entry name" value="Insect_Ionotropic_Sensory_Rcpt"/>
</dbReference>
<evidence type="ECO:0000256" key="6">
    <source>
        <dbReference type="ARBA" id="ARBA00023170"/>
    </source>
</evidence>
<evidence type="ECO:0000256" key="7">
    <source>
        <dbReference type="ARBA" id="ARBA00023180"/>
    </source>
</evidence>
<comment type="subcellular location">
    <subcellularLocation>
        <location evidence="1">Cell membrane</location>
        <topology evidence="1">Multi-pass membrane protein</topology>
    </subcellularLocation>
</comment>
<dbReference type="Proteomes" id="UP000639338">
    <property type="component" value="Unassembled WGS sequence"/>
</dbReference>
<reference evidence="9 10" key="1">
    <citation type="submission" date="2020-08" db="EMBL/GenBank/DDBJ databases">
        <title>Aphidius gifuensis genome sequencing and assembly.</title>
        <authorList>
            <person name="Du Z."/>
        </authorList>
    </citation>
    <scope>NUCLEOTIDE SEQUENCE [LARGE SCALE GENOMIC DNA]</scope>
    <source>
        <strain evidence="9">YNYX2018</strain>
        <tissue evidence="9">Adults</tissue>
    </source>
</reference>
<keyword evidence="4 8" id="KW-1133">Transmembrane helix</keyword>
<feature type="transmembrane region" description="Helical" evidence="8">
    <location>
        <begin position="370"/>
        <end position="394"/>
    </location>
</feature>
<keyword evidence="3 8" id="KW-0812">Transmembrane</keyword>
<accession>A0A835CQE7</accession>
<evidence type="ECO:0000313" key="9">
    <source>
        <dbReference type="EMBL" id="KAF7989105.1"/>
    </source>
</evidence>
<dbReference type="SUPFAM" id="SSF53850">
    <property type="entry name" value="Periplasmic binding protein-like II"/>
    <property type="match status" value="1"/>
</dbReference>
<evidence type="ECO:0000256" key="4">
    <source>
        <dbReference type="ARBA" id="ARBA00022989"/>
    </source>
</evidence>
<name>A0A835CQE7_APHGI</name>
<keyword evidence="6" id="KW-0675">Receptor</keyword>
<feature type="transmembrane region" description="Helical" evidence="8">
    <location>
        <begin position="563"/>
        <end position="587"/>
    </location>
</feature>
<evidence type="ECO:0000256" key="3">
    <source>
        <dbReference type="ARBA" id="ARBA00022692"/>
    </source>
</evidence>
<dbReference type="PANTHER" id="PTHR42643:SF24">
    <property type="entry name" value="IONOTROPIC RECEPTOR 60A"/>
    <property type="match status" value="1"/>
</dbReference>
<dbReference type="GO" id="GO:0005886">
    <property type="term" value="C:plasma membrane"/>
    <property type="evidence" value="ECO:0007669"/>
    <property type="project" value="UniProtKB-SubCell"/>
</dbReference>
<keyword evidence="2" id="KW-1003">Cell membrane</keyword>
<evidence type="ECO:0000256" key="1">
    <source>
        <dbReference type="ARBA" id="ARBA00004651"/>
    </source>
</evidence>
<keyword evidence="5 8" id="KW-0472">Membrane</keyword>
<keyword evidence="10" id="KW-1185">Reference proteome</keyword>
<evidence type="ECO:0008006" key="11">
    <source>
        <dbReference type="Google" id="ProtNLM"/>
    </source>
</evidence>
<proteinExistence type="predicted"/>
<sequence length="595" mass="69066">MSCSEERINFNRVREAAFDILFTCFMNNDTNVIIIGDIDDNIIKYDNNTDIIFSKVMFNPKIKFLTKHFTMKKNVPVFFIITNTIDELKQNILFAKKTKYWDVEQFFFVISNDSNCDNANNYLRQTWFFNILNSFYICYDKNNNIFIYTFNPFVDMAPKNWKLVKNSNDKQDDDDAWTIFNRQYKNEKKICVNMIFDKTANLNGYKVKAAATEIIPYLNMPLSKNNFNDLIGHDGFTVRTIFQNFNVNIILTFSHDGIMGRIGTNGTRGFGILQGLSDGIYDIILGSSYMYSGANTTISPPHSVSGISIIAHPMLPKSTTQKIIEYLGYKLIFVTILITILSVIILYIFGNNQSIVLTTLEGVRLLSNGSILKLPSVIQVRIIMSTIFLFFLIFQSIFQGKLAALLTHQVPNRILETQDDLINHPEYKIYVPASHKVWLADELQKRTIDIPEITCINRILNDKKSVCISDTKLLQYYTARYNLYMSRVPIRKTYSIYRMRNDWPLRGKFVSEIMRVKQTGLYEFWEQKASNFSNFKIINEIDKDNKSEFTTVKLSDIDFSFKILLVGLSIAILTFLNEIKFLNLLIIKLQYIFNL</sequence>
<evidence type="ECO:0000256" key="2">
    <source>
        <dbReference type="ARBA" id="ARBA00022475"/>
    </source>
</evidence>
<feature type="transmembrane region" description="Helical" evidence="8">
    <location>
        <begin position="327"/>
        <end position="350"/>
    </location>
</feature>
<evidence type="ECO:0000256" key="5">
    <source>
        <dbReference type="ARBA" id="ARBA00023136"/>
    </source>
</evidence>
<dbReference type="AlphaFoldDB" id="A0A835CQE7"/>
<protein>
    <recommendedName>
        <fullName evidence="11">Ionotropic receptor</fullName>
    </recommendedName>
</protein>
<dbReference type="EMBL" id="JACMRX010000005">
    <property type="protein sequence ID" value="KAF7989105.1"/>
    <property type="molecule type" value="Genomic_DNA"/>
</dbReference>
<organism evidence="9 10">
    <name type="scientific">Aphidius gifuensis</name>
    <name type="common">Parasitoid wasp</name>
    <dbReference type="NCBI Taxonomy" id="684658"/>
    <lineage>
        <taxon>Eukaryota</taxon>
        <taxon>Metazoa</taxon>
        <taxon>Ecdysozoa</taxon>
        <taxon>Arthropoda</taxon>
        <taxon>Hexapoda</taxon>
        <taxon>Insecta</taxon>
        <taxon>Pterygota</taxon>
        <taxon>Neoptera</taxon>
        <taxon>Endopterygota</taxon>
        <taxon>Hymenoptera</taxon>
        <taxon>Apocrita</taxon>
        <taxon>Ichneumonoidea</taxon>
        <taxon>Braconidae</taxon>
        <taxon>Aphidiinae</taxon>
        <taxon>Aphidius</taxon>
    </lineage>
</organism>
<evidence type="ECO:0000256" key="8">
    <source>
        <dbReference type="SAM" id="Phobius"/>
    </source>
</evidence>
<gene>
    <name evidence="9" type="ORF">HCN44_007415</name>
</gene>
<keyword evidence="7" id="KW-0325">Glycoprotein</keyword>
<dbReference type="PANTHER" id="PTHR42643">
    <property type="entry name" value="IONOTROPIC RECEPTOR 20A-RELATED"/>
    <property type="match status" value="1"/>
</dbReference>
<evidence type="ECO:0000313" key="10">
    <source>
        <dbReference type="Proteomes" id="UP000639338"/>
    </source>
</evidence>
<comment type="caution">
    <text evidence="9">The sequence shown here is derived from an EMBL/GenBank/DDBJ whole genome shotgun (WGS) entry which is preliminary data.</text>
</comment>